<dbReference type="OrthoDB" id="5195688at2"/>
<feature type="transmembrane region" description="Helical" evidence="1">
    <location>
        <begin position="138"/>
        <end position="157"/>
    </location>
</feature>
<dbReference type="RefSeq" id="WP_150521216.1">
    <property type="nucleotide sequence ID" value="NZ_BMVX01000032.1"/>
</dbReference>
<keyword evidence="1" id="KW-0812">Transmembrane</keyword>
<feature type="transmembrane region" description="Helical" evidence="1">
    <location>
        <begin position="6"/>
        <end position="28"/>
    </location>
</feature>
<feature type="transmembrane region" description="Helical" evidence="1">
    <location>
        <begin position="107"/>
        <end position="126"/>
    </location>
</feature>
<keyword evidence="1" id="KW-0472">Membrane</keyword>
<dbReference type="Proteomes" id="UP000326831">
    <property type="component" value="Chromosome"/>
</dbReference>
<protein>
    <submittedName>
        <fullName evidence="3">Uncharacterized protein</fullName>
    </submittedName>
</protein>
<dbReference type="EMBL" id="CP023701">
    <property type="protein sequence ID" value="QEU82205.1"/>
    <property type="molecule type" value="Genomic_DNA"/>
</dbReference>
<sequence length="192" mass="20336">MLAEEYRDFFVGASGATGALIGLLFVAISLAPQDDRPPAARTAFRTRSSAALLVFTNALVLSLAALVPGDDLGWWCVACSAGVLAFSLATLRSAIAERRRTPRELRSFGLVAALLVIVAFELRTGIRLVRDAADPGAGRTLCYLVIADLAVGIARAWQLASMRDTGLLASLRTLARGEPTDPETPPTERPSA</sequence>
<reference evidence="2" key="1">
    <citation type="journal article" date="2014" name="Int. J. Syst. Evol. Microbiol.">
        <title>Complete genome sequence of Corynebacterium casei LMG S-19264T (=DSM 44701T), isolated from a smear-ripened cheese.</title>
        <authorList>
            <consortium name="US DOE Joint Genome Institute (JGI-PGF)"/>
            <person name="Walter F."/>
            <person name="Albersmeier A."/>
            <person name="Kalinowski J."/>
            <person name="Ruckert C."/>
        </authorList>
    </citation>
    <scope>NUCLEOTIDE SEQUENCE</scope>
    <source>
        <strain evidence="2">JCM 4834</strain>
    </source>
</reference>
<feature type="transmembrane region" description="Helical" evidence="1">
    <location>
        <begin position="72"/>
        <end position="95"/>
    </location>
</feature>
<dbReference type="Proteomes" id="UP000634660">
    <property type="component" value="Unassembled WGS sequence"/>
</dbReference>
<feature type="transmembrane region" description="Helical" evidence="1">
    <location>
        <begin position="49"/>
        <end position="66"/>
    </location>
</feature>
<proteinExistence type="predicted"/>
<evidence type="ECO:0000256" key="1">
    <source>
        <dbReference type="SAM" id="Phobius"/>
    </source>
</evidence>
<dbReference type="KEGG" id="ssub:CP968_31550"/>
<keyword evidence="4" id="KW-1185">Reference proteome</keyword>
<gene>
    <name evidence="3" type="ORF">CP968_31550</name>
    <name evidence="2" type="ORF">GCM10010371_59910</name>
</gene>
<dbReference type="EMBL" id="BMVX01000032">
    <property type="protein sequence ID" value="GGZ92172.1"/>
    <property type="molecule type" value="Genomic_DNA"/>
</dbReference>
<reference evidence="2" key="3">
    <citation type="submission" date="2020-09" db="EMBL/GenBank/DDBJ databases">
        <authorList>
            <person name="Sun Q."/>
            <person name="Ohkuma M."/>
        </authorList>
    </citation>
    <scope>NUCLEOTIDE SEQUENCE</scope>
    <source>
        <strain evidence="2">JCM 4834</strain>
    </source>
</reference>
<dbReference type="AlphaFoldDB" id="A0A5P2UVF4"/>
<accession>A0A5P2UVF4</accession>
<keyword evidence="1" id="KW-1133">Transmembrane helix</keyword>
<evidence type="ECO:0000313" key="2">
    <source>
        <dbReference type="EMBL" id="GGZ92172.1"/>
    </source>
</evidence>
<reference evidence="3 4" key="2">
    <citation type="submission" date="2017-09" db="EMBL/GenBank/DDBJ databases">
        <authorList>
            <person name="Lee N."/>
            <person name="Cho B.-K."/>
        </authorList>
    </citation>
    <scope>NUCLEOTIDE SEQUENCE [LARGE SCALE GENOMIC DNA]</scope>
    <source>
        <strain evidence="3 4">ATCC 27467</strain>
    </source>
</reference>
<organism evidence="3 4">
    <name type="scientific">Streptomyces subrutilus</name>
    <dbReference type="NCBI Taxonomy" id="36818"/>
    <lineage>
        <taxon>Bacteria</taxon>
        <taxon>Bacillati</taxon>
        <taxon>Actinomycetota</taxon>
        <taxon>Actinomycetes</taxon>
        <taxon>Kitasatosporales</taxon>
        <taxon>Streptomycetaceae</taxon>
        <taxon>Streptomyces</taxon>
    </lineage>
</organism>
<evidence type="ECO:0000313" key="3">
    <source>
        <dbReference type="EMBL" id="QEU82205.1"/>
    </source>
</evidence>
<evidence type="ECO:0000313" key="4">
    <source>
        <dbReference type="Proteomes" id="UP000326831"/>
    </source>
</evidence>
<name>A0A5P2UVF4_9ACTN</name>